<organism evidence="2 3">
    <name type="scientific">Thalassotalea castellviae</name>
    <dbReference type="NCBI Taxonomy" id="3075612"/>
    <lineage>
        <taxon>Bacteria</taxon>
        <taxon>Pseudomonadati</taxon>
        <taxon>Pseudomonadota</taxon>
        <taxon>Gammaproteobacteria</taxon>
        <taxon>Alteromonadales</taxon>
        <taxon>Colwelliaceae</taxon>
        <taxon>Thalassotalea</taxon>
    </lineage>
</organism>
<name>A0ABU3A309_9GAMM</name>
<dbReference type="RefSeq" id="WP_311582836.1">
    <property type="nucleotide sequence ID" value="NZ_JAVRIF010000007.1"/>
</dbReference>
<dbReference type="CDD" id="cd02440">
    <property type="entry name" value="AdoMet_MTases"/>
    <property type="match status" value="1"/>
</dbReference>
<dbReference type="InterPro" id="IPR013216">
    <property type="entry name" value="Methyltransf_11"/>
</dbReference>
<comment type="caution">
    <text evidence="2">The sequence shown here is derived from an EMBL/GenBank/DDBJ whole genome shotgun (WGS) entry which is preliminary data.</text>
</comment>
<dbReference type="GO" id="GO:0032259">
    <property type="term" value="P:methylation"/>
    <property type="evidence" value="ECO:0007669"/>
    <property type="project" value="UniProtKB-KW"/>
</dbReference>
<evidence type="ECO:0000313" key="2">
    <source>
        <dbReference type="EMBL" id="MDT0604551.1"/>
    </source>
</evidence>
<accession>A0ABU3A309</accession>
<dbReference type="EMBL" id="JAVRIF010000007">
    <property type="protein sequence ID" value="MDT0604551.1"/>
    <property type="molecule type" value="Genomic_DNA"/>
</dbReference>
<evidence type="ECO:0000313" key="3">
    <source>
        <dbReference type="Proteomes" id="UP001266357"/>
    </source>
</evidence>
<dbReference type="InterPro" id="IPR029063">
    <property type="entry name" value="SAM-dependent_MTases_sf"/>
</dbReference>
<reference evidence="2 3" key="1">
    <citation type="submission" date="2023-09" db="EMBL/GenBank/DDBJ databases">
        <authorList>
            <person name="Rey-Velasco X."/>
        </authorList>
    </citation>
    <scope>NUCLEOTIDE SEQUENCE [LARGE SCALE GENOMIC DNA]</scope>
    <source>
        <strain evidence="2 3">W431</strain>
    </source>
</reference>
<dbReference type="Proteomes" id="UP001266357">
    <property type="component" value="Unassembled WGS sequence"/>
</dbReference>
<protein>
    <submittedName>
        <fullName evidence="2">Class I SAM-dependent methyltransferase</fullName>
        <ecNumber evidence="2">2.1.-.-</ecNumber>
    </submittedName>
</protein>
<dbReference type="Gene3D" id="3.40.50.150">
    <property type="entry name" value="Vaccinia Virus protein VP39"/>
    <property type="match status" value="1"/>
</dbReference>
<keyword evidence="3" id="KW-1185">Reference proteome</keyword>
<dbReference type="EC" id="2.1.-.-" evidence="2"/>
<dbReference type="GO" id="GO:0008168">
    <property type="term" value="F:methyltransferase activity"/>
    <property type="evidence" value="ECO:0007669"/>
    <property type="project" value="UniProtKB-KW"/>
</dbReference>
<feature type="domain" description="Methyltransferase type 11" evidence="1">
    <location>
        <begin position="50"/>
        <end position="148"/>
    </location>
</feature>
<evidence type="ECO:0000259" key="1">
    <source>
        <dbReference type="Pfam" id="PF08241"/>
    </source>
</evidence>
<keyword evidence="2" id="KW-0489">Methyltransferase</keyword>
<proteinExistence type="predicted"/>
<dbReference type="SUPFAM" id="SSF53335">
    <property type="entry name" value="S-adenosyl-L-methionine-dependent methyltransferases"/>
    <property type="match status" value="1"/>
</dbReference>
<sequence>MKTFKYHHEDPVPLSKADLFKLFNDNRVYKFIIELLVSLGKTDLPQCKVLEPGCGNGSKLRFFSEFRVPPENCYGLEISEKAIEICQKWSPAAMNFDVGSVMDMHYEDNFFDLIICSGLFDCFNEDKDIGKVSKELSRVLKNDGIVFILDINENFNNYYRNNPAVMAKNLRPFNSQTGELEALLENEFTVVSRVPSFVVENYFNSDGEYASVYDLPSIDAKIDKEEIKCAYTLWTFFKKL</sequence>
<dbReference type="PANTHER" id="PTHR43591">
    <property type="entry name" value="METHYLTRANSFERASE"/>
    <property type="match status" value="1"/>
</dbReference>
<gene>
    <name evidence="2" type="ORF">RM573_13155</name>
</gene>
<dbReference type="PANTHER" id="PTHR43591:SF110">
    <property type="entry name" value="RHODANESE DOMAIN-CONTAINING PROTEIN"/>
    <property type="match status" value="1"/>
</dbReference>
<dbReference type="Pfam" id="PF08241">
    <property type="entry name" value="Methyltransf_11"/>
    <property type="match status" value="1"/>
</dbReference>
<keyword evidence="2" id="KW-0808">Transferase</keyword>